<protein>
    <recommendedName>
        <fullName evidence="3">C2H2-type domain-containing protein</fullName>
    </recommendedName>
</protein>
<gene>
    <name evidence="1" type="ORF">BSTOLATCC_MIC48185</name>
</gene>
<reference evidence="1" key="1">
    <citation type="submission" date="2021-09" db="EMBL/GenBank/DDBJ databases">
        <authorList>
            <consortium name="AG Swart"/>
            <person name="Singh M."/>
            <person name="Singh A."/>
            <person name="Seah K."/>
            <person name="Emmerich C."/>
        </authorList>
    </citation>
    <scope>NUCLEOTIDE SEQUENCE</scope>
    <source>
        <strain evidence="1">ATCC30299</strain>
    </source>
</reference>
<evidence type="ECO:0000313" key="2">
    <source>
        <dbReference type="Proteomes" id="UP001162131"/>
    </source>
</evidence>
<proteinExistence type="predicted"/>
<sequence length="141" mass="15974">MDLKYIVNRSTSSLRKLDELGCDLESLFFIAKDLFSIVDDLGLTSKQASEFFFRIKNAYNSSQGKQVDSDLTTYENHNTSPSRLSIENKSTGKTIFFRLVAEQPSAEKIATLFKCESCEDEQPIKRVDIKSHIVSKHDGLN</sequence>
<evidence type="ECO:0000313" key="1">
    <source>
        <dbReference type="EMBL" id="CAG9329361.1"/>
    </source>
</evidence>
<organism evidence="1 2">
    <name type="scientific">Blepharisma stoltei</name>
    <dbReference type="NCBI Taxonomy" id="1481888"/>
    <lineage>
        <taxon>Eukaryota</taxon>
        <taxon>Sar</taxon>
        <taxon>Alveolata</taxon>
        <taxon>Ciliophora</taxon>
        <taxon>Postciliodesmatophora</taxon>
        <taxon>Heterotrichea</taxon>
        <taxon>Heterotrichida</taxon>
        <taxon>Blepharismidae</taxon>
        <taxon>Blepharisma</taxon>
    </lineage>
</organism>
<accession>A0AAU9K8A0</accession>
<keyword evidence="2" id="KW-1185">Reference proteome</keyword>
<name>A0AAU9K8A0_9CILI</name>
<dbReference type="Proteomes" id="UP001162131">
    <property type="component" value="Unassembled WGS sequence"/>
</dbReference>
<comment type="caution">
    <text evidence="1">The sequence shown here is derived from an EMBL/GenBank/DDBJ whole genome shotgun (WGS) entry which is preliminary data.</text>
</comment>
<dbReference type="AlphaFoldDB" id="A0AAU9K8A0"/>
<dbReference type="EMBL" id="CAJZBQ010000047">
    <property type="protein sequence ID" value="CAG9329361.1"/>
    <property type="molecule type" value="Genomic_DNA"/>
</dbReference>
<evidence type="ECO:0008006" key="3">
    <source>
        <dbReference type="Google" id="ProtNLM"/>
    </source>
</evidence>